<evidence type="ECO:0000313" key="1">
    <source>
        <dbReference type="EMBL" id="MDP9888624.1"/>
    </source>
</evidence>
<protein>
    <submittedName>
        <fullName evidence="1">Uncharacterized protein</fullName>
    </submittedName>
</protein>
<keyword evidence="2" id="KW-1185">Reference proteome</keyword>
<dbReference type="Proteomes" id="UP001226577">
    <property type="component" value="Unassembled WGS sequence"/>
</dbReference>
<dbReference type="RefSeq" id="WP_307307863.1">
    <property type="nucleotide sequence ID" value="NZ_JAUSRE010000010.1"/>
</dbReference>
<gene>
    <name evidence="1" type="ORF">J2X98_002217</name>
</gene>
<accession>A0ABT9RWM8</accession>
<sequence length="62" mass="6848">MEQIRAAAVSGDRRGILVTRRSRSLFTVEASSDVPHGIIREKDRWHRPVSHLSSEPGDGPGL</sequence>
<evidence type="ECO:0000313" key="2">
    <source>
        <dbReference type="Proteomes" id="UP001226577"/>
    </source>
</evidence>
<organism evidence="1 2">
    <name type="scientific">Pseudarthrobacter enclensis</name>
    <dbReference type="NCBI Taxonomy" id="993070"/>
    <lineage>
        <taxon>Bacteria</taxon>
        <taxon>Bacillati</taxon>
        <taxon>Actinomycetota</taxon>
        <taxon>Actinomycetes</taxon>
        <taxon>Micrococcales</taxon>
        <taxon>Micrococcaceae</taxon>
        <taxon>Pseudarthrobacter</taxon>
    </lineage>
</organism>
<dbReference type="EMBL" id="JAUSRE010000010">
    <property type="protein sequence ID" value="MDP9888624.1"/>
    <property type="molecule type" value="Genomic_DNA"/>
</dbReference>
<proteinExistence type="predicted"/>
<name>A0ABT9RWM8_9MICC</name>
<comment type="caution">
    <text evidence="1">The sequence shown here is derived from an EMBL/GenBank/DDBJ whole genome shotgun (WGS) entry which is preliminary data.</text>
</comment>
<reference evidence="1 2" key="1">
    <citation type="submission" date="2023-07" db="EMBL/GenBank/DDBJ databases">
        <title>Sorghum-associated microbial communities from plants grown in Nebraska, USA.</title>
        <authorList>
            <person name="Schachtman D."/>
        </authorList>
    </citation>
    <scope>NUCLEOTIDE SEQUENCE [LARGE SCALE GENOMIC DNA]</scope>
    <source>
        <strain evidence="1 2">CC222</strain>
    </source>
</reference>